<protein>
    <submittedName>
        <fullName evidence="1">Uncharacterized protein</fullName>
    </submittedName>
</protein>
<reference evidence="1 2" key="1">
    <citation type="journal article" date="2018" name="Front. Plant Sci.">
        <title>Red Clover (Trifolium pratense) and Zigzag Clover (T. medium) - A Picture of Genomic Similarities and Differences.</title>
        <authorList>
            <person name="Dluhosova J."/>
            <person name="Istvanek J."/>
            <person name="Nedelnik J."/>
            <person name="Repkova J."/>
        </authorList>
    </citation>
    <scope>NUCLEOTIDE SEQUENCE [LARGE SCALE GENOMIC DNA]</scope>
    <source>
        <strain evidence="2">cv. 10/8</strain>
        <tissue evidence="1">Leaf</tissue>
    </source>
</reference>
<keyword evidence="2" id="KW-1185">Reference proteome</keyword>
<comment type="caution">
    <text evidence="1">The sequence shown here is derived from an EMBL/GenBank/DDBJ whole genome shotgun (WGS) entry which is preliminary data.</text>
</comment>
<evidence type="ECO:0000313" key="1">
    <source>
        <dbReference type="EMBL" id="MCI85356.1"/>
    </source>
</evidence>
<proteinExistence type="predicted"/>
<dbReference type="EMBL" id="LXQA011113460">
    <property type="protein sequence ID" value="MCI85356.1"/>
    <property type="molecule type" value="Genomic_DNA"/>
</dbReference>
<feature type="non-terminal residue" evidence="1">
    <location>
        <position position="1"/>
    </location>
</feature>
<name>A0A392VAL1_9FABA</name>
<evidence type="ECO:0000313" key="2">
    <source>
        <dbReference type="Proteomes" id="UP000265520"/>
    </source>
</evidence>
<accession>A0A392VAL1</accession>
<sequence length="24" mass="2677">ADVEYSYHRLSRLMPSILITASPG</sequence>
<dbReference type="AlphaFoldDB" id="A0A392VAL1"/>
<organism evidence="1 2">
    <name type="scientific">Trifolium medium</name>
    <dbReference type="NCBI Taxonomy" id="97028"/>
    <lineage>
        <taxon>Eukaryota</taxon>
        <taxon>Viridiplantae</taxon>
        <taxon>Streptophyta</taxon>
        <taxon>Embryophyta</taxon>
        <taxon>Tracheophyta</taxon>
        <taxon>Spermatophyta</taxon>
        <taxon>Magnoliopsida</taxon>
        <taxon>eudicotyledons</taxon>
        <taxon>Gunneridae</taxon>
        <taxon>Pentapetalae</taxon>
        <taxon>rosids</taxon>
        <taxon>fabids</taxon>
        <taxon>Fabales</taxon>
        <taxon>Fabaceae</taxon>
        <taxon>Papilionoideae</taxon>
        <taxon>50 kb inversion clade</taxon>
        <taxon>NPAAA clade</taxon>
        <taxon>Hologalegina</taxon>
        <taxon>IRL clade</taxon>
        <taxon>Trifolieae</taxon>
        <taxon>Trifolium</taxon>
    </lineage>
</organism>
<dbReference type="Proteomes" id="UP000265520">
    <property type="component" value="Unassembled WGS sequence"/>
</dbReference>